<sequence length="74" mass="8522">MKHHVFSGGQSKRPKLSREVNATIQDLVLLDVKPAHIRNKLIDRLTLTADTLSALKQIQNFVYNYKKTKLFTQT</sequence>
<dbReference type="EMBL" id="WSZM01000422">
    <property type="protein sequence ID" value="KAF4033465.1"/>
    <property type="molecule type" value="Genomic_DNA"/>
</dbReference>
<accession>A0A833SW57</accession>
<organism evidence="1 2">
    <name type="scientific">Phytophthora infestans</name>
    <name type="common">Potato late blight agent</name>
    <name type="synonym">Botrytis infestans</name>
    <dbReference type="NCBI Taxonomy" id="4787"/>
    <lineage>
        <taxon>Eukaryota</taxon>
        <taxon>Sar</taxon>
        <taxon>Stramenopiles</taxon>
        <taxon>Oomycota</taxon>
        <taxon>Peronosporomycetes</taxon>
        <taxon>Peronosporales</taxon>
        <taxon>Peronosporaceae</taxon>
        <taxon>Phytophthora</taxon>
    </lineage>
</organism>
<evidence type="ECO:0000313" key="2">
    <source>
        <dbReference type="Proteomes" id="UP000602510"/>
    </source>
</evidence>
<comment type="caution">
    <text evidence="1">The sequence shown here is derived from an EMBL/GenBank/DDBJ whole genome shotgun (WGS) entry which is preliminary data.</text>
</comment>
<keyword evidence="2" id="KW-1185">Reference proteome</keyword>
<dbReference type="AlphaFoldDB" id="A0A833SW57"/>
<reference evidence="1" key="1">
    <citation type="submission" date="2020-04" db="EMBL/GenBank/DDBJ databases">
        <title>Hybrid Assembly of Korean Phytophthora infestans isolates.</title>
        <authorList>
            <person name="Prokchorchik M."/>
            <person name="Lee Y."/>
            <person name="Seo J."/>
            <person name="Cho J.-H."/>
            <person name="Park Y.-E."/>
            <person name="Jang D.-C."/>
            <person name="Im J.-S."/>
            <person name="Choi J.-G."/>
            <person name="Park H.-J."/>
            <person name="Lee G.-B."/>
            <person name="Lee Y.-G."/>
            <person name="Hong S.-Y."/>
            <person name="Cho K."/>
            <person name="Sohn K.H."/>
        </authorList>
    </citation>
    <scope>NUCLEOTIDE SEQUENCE</scope>
    <source>
        <strain evidence="1">KR_1_A1</strain>
    </source>
</reference>
<gene>
    <name evidence="1" type="ORF">GN244_ATG14615</name>
</gene>
<dbReference type="Proteomes" id="UP000602510">
    <property type="component" value="Unassembled WGS sequence"/>
</dbReference>
<proteinExistence type="predicted"/>
<name>A0A833SW57_PHYIN</name>
<protein>
    <submittedName>
        <fullName evidence="1">Uncharacterized protein</fullName>
    </submittedName>
</protein>
<evidence type="ECO:0000313" key="1">
    <source>
        <dbReference type="EMBL" id="KAF4033465.1"/>
    </source>
</evidence>